<sequence length="42" mass="4833">MVTQRSRSELTVVFTPPNPAKNVANFDRAFILRRLHQSSSFL</sequence>
<reference evidence="1 2" key="1">
    <citation type="journal article" date="2014" name="Nature">
        <title>The genome of the recently domesticated crop plant sugar beet (Beta vulgaris).</title>
        <authorList>
            <person name="Dohm J.C."/>
            <person name="Minoche A.E."/>
            <person name="Holtgrawe D."/>
            <person name="Capella-Gutierrez S."/>
            <person name="Zakrzewski F."/>
            <person name="Tafer H."/>
            <person name="Rupp O."/>
            <person name="Sorensen T.R."/>
            <person name="Stracke R."/>
            <person name="Reinhardt R."/>
            <person name="Goesmann A."/>
            <person name="Kraft T."/>
            <person name="Schulz B."/>
            <person name="Stadler P.F."/>
            <person name="Schmidt T."/>
            <person name="Gabaldon T."/>
            <person name="Lehrach H."/>
            <person name="Weisshaar B."/>
            <person name="Himmelbauer H."/>
        </authorList>
    </citation>
    <scope>NUCLEOTIDE SEQUENCE [LARGE SCALE GENOMIC DNA]</scope>
    <source>
        <tissue evidence="1">Taproot</tissue>
    </source>
</reference>
<gene>
    <name evidence="1" type="ORF">BVRB_013760</name>
</gene>
<protein>
    <submittedName>
        <fullName evidence="1">Uncharacterized protein</fullName>
    </submittedName>
</protein>
<keyword evidence="2" id="KW-1185">Reference proteome</keyword>
<name>A0A0J8B546_BETVV</name>
<dbReference type="Gramene" id="KMS94957">
    <property type="protein sequence ID" value="KMS94957"/>
    <property type="gene ID" value="BVRB_013760"/>
</dbReference>
<organism evidence="1 2">
    <name type="scientific">Beta vulgaris subsp. vulgaris</name>
    <name type="common">Beet</name>
    <dbReference type="NCBI Taxonomy" id="3555"/>
    <lineage>
        <taxon>Eukaryota</taxon>
        <taxon>Viridiplantae</taxon>
        <taxon>Streptophyta</taxon>
        <taxon>Embryophyta</taxon>
        <taxon>Tracheophyta</taxon>
        <taxon>Spermatophyta</taxon>
        <taxon>Magnoliopsida</taxon>
        <taxon>eudicotyledons</taxon>
        <taxon>Gunneridae</taxon>
        <taxon>Pentapetalae</taxon>
        <taxon>Caryophyllales</taxon>
        <taxon>Chenopodiaceae</taxon>
        <taxon>Betoideae</taxon>
        <taxon>Beta</taxon>
    </lineage>
</organism>
<evidence type="ECO:0000313" key="2">
    <source>
        <dbReference type="Proteomes" id="UP000035740"/>
    </source>
</evidence>
<dbReference type="AlphaFoldDB" id="A0A0J8B546"/>
<evidence type="ECO:0000313" key="1">
    <source>
        <dbReference type="EMBL" id="KMS94957.1"/>
    </source>
</evidence>
<dbReference type="EMBL" id="KQ090638">
    <property type="protein sequence ID" value="KMS94957.1"/>
    <property type="molecule type" value="Genomic_DNA"/>
</dbReference>
<dbReference type="Proteomes" id="UP000035740">
    <property type="component" value="Unassembled WGS sequence"/>
</dbReference>
<proteinExistence type="predicted"/>
<accession>A0A0J8B546</accession>